<proteinExistence type="predicted"/>
<dbReference type="EMBL" id="LHXV01000116">
    <property type="protein sequence ID" value="KXA99060.1"/>
    <property type="molecule type" value="Genomic_DNA"/>
</dbReference>
<evidence type="ECO:0000313" key="2">
    <source>
        <dbReference type="Proteomes" id="UP000070344"/>
    </source>
</evidence>
<reference evidence="1 2" key="1">
    <citation type="journal article" date="2016" name="Sci. Rep.">
        <title>Metabolic traits of an uncultured archaeal lineage -MSBL1- from brine pools of the Red Sea.</title>
        <authorList>
            <person name="Mwirichia R."/>
            <person name="Alam I."/>
            <person name="Rashid M."/>
            <person name="Vinu M."/>
            <person name="Ba-Alawi W."/>
            <person name="Anthony Kamau A."/>
            <person name="Kamanda Ngugi D."/>
            <person name="Goker M."/>
            <person name="Klenk H.P."/>
            <person name="Bajic V."/>
            <person name="Stingl U."/>
        </authorList>
    </citation>
    <scope>NUCLEOTIDE SEQUENCE [LARGE SCALE GENOMIC DNA]</scope>
    <source>
        <strain evidence="1">SCGC-AAA259O05</strain>
    </source>
</reference>
<evidence type="ECO:0000313" key="1">
    <source>
        <dbReference type="EMBL" id="KXA99060.1"/>
    </source>
</evidence>
<keyword evidence="2" id="KW-1185">Reference proteome</keyword>
<dbReference type="AlphaFoldDB" id="A0A133UY09"/>
<accession>A0A133UY09</accession>
<comment type="caution">
    <text evidence="1">The sequence shown here is derived from an EMBL/GenBank/DDBJ whole genome shotgun (WGS) entry which is preliminary data.</text>
</comment>
<name>A0A133UY09_9EURY</name>
<dbReference type="Proteomes" id="UP000070344">
    <property type="component" value="Unassembled WGS sequence"/>
</dbReference>
<protein>
    <submittedName>
        <fullName evidence="1">Uncharacterized protein</fullName>
    </submittedName>
</protein>
<organism evidence="1 2">
    <name type="scientific">candidate division MSBL1 archaeon SCGC-AAA259O05</name>
    <dbReference type="NCBI Taxonomy" id="1698271"/>
    <lineage>
        <taxon>Archaea</taxon>
        <taxon>Methanobacteriati</taxon>
        <taxon>Methanobacteriota</taxon>
        <taxon>candidate division MSBL1</taxon>
    </lineage>
</organism>
<sequence>MLDPILIFGRGFLPSLDIGETAIETLGRICNKDFFKLQWLAGIFIFWTKLFNFTFHRSLFLRKDILAGV</sequence>
<gene>
    <name evidence="1" type="ORF">AKJ41_06000</name>
</gene>